<comment type="similarity">
    <text evidence="2 5">Belongs to the peptidase M14 family.</text>
</comment>
<dbReference type="PROSITE" id="PS52035">
    <property type="entry name" value="PEPTIDASE_M14"/>
    <property type="match status" value="1"/>
</dbReference>
<dbReference type="PANTHER" id="PTHR11705">
    <property type="entry name" value="PROTEASE FAMILY M14 CARBOXYPEPTIDASE A,B"/>
    <property type="match status" value="1"/>
</dbReference>
<dbReference type="Pfam" id="PF00246">
    <property type="entry name" value="Peptidase_M14"/>
    <property type="match status" value="1"/>
</dbReference>
<gene>
    <name evidence="7" type="ORF">LSINAPIS_LOCUS9832</name>
</gene>
<name>A0A5E4QLB6_9NEOP</name>
<keyword evidence="8" id="KW-1185">Reference proteome</keyword>
<sequence>MFPCSRRADLIESAVSRTYTRVSELVTIWICNGNNDPVYIVHKVLVGDVNNKLLNSIQGSGECYPFTSITNFEDRSKPIIFIDGGTHGREWLTIPPVTYAIHKLVEDVTEPDLLEKFDWILLPMVNPDGYNHSIEIVS</sequence>
<feature type="domain" description="Peptidase M14" evidence="6">
    <location>
        <begin position="18"/>
        <end position="138"/>
    </location>
</feature>
<protein>
    <recommendedName>
        <fullName evidence="6">Peptidase M14 domain-containing protein</fullName>
    </recommendedName>
</protein>
<dbReference type="GO" id="GO:0005615">
    <property type="term" value="C:extracellular space"/>
    <property type="evidence" value="ECO:0007669"/>
    <property type="project" value="TreeGrafter"/>
</dbReference>
<reference evidence="7 8" key="1">
    <citation type="submission" date="2017-07" db="EMBL/GenBank/DDBJ databases">
        <authorList>
            <person name="Talla V."/>
            <person name="Backstrom N."/>
        </authorList>
    </citation>
    <scope>NUCLEOTIDE SEQUENCE [LARGE SCALE GENOMIC DNA]</scope>
</reference>
<evidence type="ECO:0000256" key="4">
    <source>
        <dbReference type="ARBA" id="ARBA00022833"/>
    </source>
</evidence>
<dbReference type="SUPFAM" id="SSF53187">
    <property type="entry name" value="Zn-dependent exopeptidases"/>
    <property type="match status" value="1"/>
</dbReference>
<proteinExistence type="inferred from homology"/>
<evidence type="ECO:0000313" key="7">
    <source>
        <dbReference type="EMBL" id="VVC98822.1"/>
    </source>
</evidence>
<evidence type="ECO:0000256" key="3">
    <source>
        <dbReference type="ARBA" id="ARBA00022723"/>
    </source>
</evidence>
<dbReference type="PANTHER" id="PTHR11705:SF140">
    <property type="entry name" value="FI02848P-RELATED"/>
    <property type="match status" value="1"/>
</dbReference>
<dbReference type="GO" id="GO:0008270">
    <property type="term" value="F:zinc ion binding"/>
    <property type="evidence" value="ECO:0007669"/>
    <property type="project" value="InterPro"/>
</dbReference>
<comment type="cofactor">
    <cofactor evidence="1">
        <name>Zn(2+)</name>
        <dbReference type="ChEBI" id="CHEBI:29105"/>
    </cofactor>
</comment>
<evidence type="ECO:0000256" key="1">
    <source>
        <dbReference type="ARBA" id="ARBA00001947"/>
    </source>
</evidence>
<keyword evidence="4" id="KW-0862">Zinc</keyword>
<evidence type="ECO:0000256" key="2">
    <source>
        <dbReference type="ARBA" id="ARBA00005988"/>
    </source>
</evidence>
<evidence type="ECO:0000259" key="6">
    <source>
        <dbReference type="PROSITE" id="PS52035"/>
    </source>
</evidence>
<evidence type="ECO:0000313" key="8">
    <source>
        <dbReference type="Proteomes" id="UP000324832"/>
    </source>
</evidence>
<dbReference type="GO" id="GO:0004181">
    <property type="term" value="F:metallocarboxypeptidase activity"/>
    <property type="evidence" value="ECO:0007669"/>
    <property type="project" value="InterPro"/>
</dbReference>
<dbReference type="Gene3D" id="3.40.630.10">
    <property type="entry name" value="Zn peptidases"/>
    <property type="match status" value="1"/>
</dbReference>
<dbReference type="AlphaFoldDB" id="A0A5E4QLB6"/>
<dbReference type="EMBL" id="FZQP02003801">
    <property type="protein sequence ID" value="VVC98822.1"/>
    <property type="molecule type" value="Genomic_DNA"/>
</dbReference>
<dbReference type="InterPro" id="IPR057246">
    <property type="entry name" value="CARBOXYPEPT_ZN_1"/>
</dbReference>
<dbReference type="GO" id="GO:0006508">
    <property type="term" value="P:proteolysis"/>
    <property type="evidence" value="ECO:0007669"/>
    <property type="project" value="InterPro"/>
</dbReference>
<comment type="caution">
    <text evidence="5">Lacks conserved residue(s) required for the propagation of feature annotation.</text>
</comment>
<dbReference type="PROSITE" id="PS00132">
    <property type="entry name" value="CARBOXYPEPT_ZN_1"/>
    <property type="match status" value="1"/>
</dbReference>
<accession>A0A5E4QLB6</accession>
<organism evidence="7 8">
    <name type="scientific">Leptidea sinapis</name>
    <dbReference type="NCBI Taxonomy" id="189913"/>
    <lineage>
        <taxon>Eukaryota</taxon>
        <taxon>Metazoa</taxon>
        <taxon>Ecdysozoa</taxon>
        <taxon>Arthropoda</taxon>
        <taxon>Hexapoda</taxon>
        <taxon>Insecta</taxon>
        <taxon>Pterygota</taxon>
        <taxon>Neoptera</taxon>
        <taxon>Endopterygota</taxon>
        <taxon>Lepidoptera</taxon>
        <taxon>Glossata</taxon>
        <taxon>Ditrysia</taxon>
        <taxon>Papilionoidea</taxon>
        <taxon>Pieridae</taxon>
        <taxon>Dismorphiinae</taxon>
        <taxon>Leptidea</taxon>
    </lineage>
</organism>
<keyword evidence="3" id="KW-0479">Metal-binding</keyword>
<dbReference type="InterPro" id="IPR000834">
    <property type="entry name" value="Peptidase_M14"/>
</dbReference>
<dbReference type="Proteomes" id="UP000324832">
    <property type="component" value="Unassembled WGS sequence"/>
</dbReference>
<evidence type="ECO:0000256" key="5">
    <source>
        <dbReference type="PROSITE-ProRule" id="PRU01379"/>
    </source>
</evidence>